<evidence type="ECO:0000256" key="5">
    <source>
        <dbReference type="ARBA" id="ARBA00022729"/>
    </source>
</evidence>
<dbReference type="GO" id="GO:0005975">
    <property type="term" value="P:carbohydrate metabolic process"/>
    <property type="evidence" value="ECO:0007669"/>
    <property type="project" value="InterPro"/>
</dbReference>
<comment type="caution">
    <text evidence="15">The sequence shown here is derived from an EMBL/GenBank/DDBJ whole genome shotgun (WGS) entry which is preliminary data.</text>
</comment>
<evidence type="ECO:0000256" key="10">
    <source>
        <dbReference type="ARBA" id="ARBA00038929"/>
    </source>
</evidence>
<evidence type="ECO:0000256" key="11">
    <source>
        <dbReference type="ARBA" id="ARBA00041761"/>
    </source>
</evidence>
<evidence type="ECO:0000256" key="3">
    <source>
        <dbReference type="ARBA" id="ARBA00022512"/>
    </source>
</evidence>
<dbReference type="AlphaFoldDB" id="A0AAX6MHF3"/>
<dbReference type="PANTHER" id="PTHR16631">
    <property type="entry name" value="GLUCAN 1,3-BETA-GLUCOSIDASE"/>
    <property type="match status" value="1"/>
</dbReference>
<evidence type="ECO:0000313" key="15">
    <source>
        <dbReference type="EMBL" id="KAK6952035.1"/>
    </source>
</evidence>
<comment type="similarity">
    <text evidence="2 12">Belongs to the glycosyl hydrolase 17 family.</text>
</comment>
<dbReference type="GO" id="GO:0042973">
    <property type="term" value="F:glucan endo-1,3-beta-D-glucosidase activity"/>
    <property type="evidence" value="ECO:0007669"/>
    <property type="project" value="TreeGrafter"/>
</dbReference>
<accession>A0AAX6MHF3</accession>
<dbReference type="PROSITE" id="PS00587">
    <property type="entry name" value="GLYCOSYL_HYDROL_F17"/>
    <property type="match status" value="1"/>
</dbReference>
<keyword evidence="16" id="KW-1185">Reference proteome</keyword>
<evidence type="ECO:0000256" key="13">
    <source>
        <dbReference type="RuleBase" id="RU004336"/>
    </source>
</evidence>
<reference evidence="15 16" key="1">
    <citation type="journal article" date="2024" name="Front Chem Biol">
        <title>Unveiling the potential of Daldinia eschscholtzii MFLUCC 19-0629 through bioactivity and bioinformatics studies for enhanced sustainable agriculture production.</title>
        <authorList>
            <person name="Brooks S."/>
            <person name="Weaver J.A."/>
            <person name="Klomchit A."/>
            <person name="Alharthi S.A."/>
            <person name="Onlamun T."/>
            <person name="Nurani R."/>
            <person name="Vong T.K."/>
            <person name="Alberti F."/>
            <person name="Greco C."/>
        </authorList>
    </citation>
    <scope>NUCLEOTIDE SEQUENCE [LARGE SCALE GENOMIC DNA]</scope>
    <source>
        <strain evidence="15">MFLUCC 19-0629</strain>
    </source>
</reference>
<protein>
    <recommendedName>
        <fullName evidence="10">glucan 1,3-beta-glucosidase</fullName>
        <ecNumber evidence="10">3.2.1.58</ecNumber>
    </recommendedName>
    <alternativeName>
        <fullName evidence="11">Exo-1,3-beta-glucanase</fullName>
    </alternativeName>
</protein>
<dbReference type="Gene3D" id="3.20.20.80">
    <property type="entry name" value="Glycosidases"/>
    <property type="match status" value="2"/>
</dbReference>
<dbReference type="Pfam" id="PF00332">
    <property type="entry name" value="Glyco_hydro_17"/>
    <property type="match status" value="1"/>
</dbReference>
<dbReference type="InterPro" id="IPR000490">
    <property type="entry name" value="Glyco_hydro_17"/>
</dbReference>
<keyword evidence="5 14" id="KW-0732">Signal</keyword>
<dbReference type="EMBL" id="JBANMG010000006">
    <property type="protein sequence ID" value="KAK6952035.1"/>
    <property type="molecule type" value="Genomic_DNA"/>
</dbReference>
<name>A0AAX6MHF3_9PEZI</name>
<evidence type="ECO:0000256" key="4">
    <source>
        <dbReference type="ARBA" id="ARBA00022525"/>
    </source>
</evidence>
<keyword evidence="4" id="KW-0964">Secreted</keyword>
<keyword evidence="6 13" id="KW-0378">Hydrolase</keyword>
<evidence type="ECO:0000256" key="1">
    <source>
        <dbReference type="ARBA" id="ARBA00004191"/>
    </source>
</evidence>
<evidence type="ECO:0000256" key="7">
    <source>
        <dbReference type="ARBA" id="ARBA00023180"/>
    </source>
</evidence>
<keyword evidence="8 13" id="KW-0326">Glycosidase</keyword>
<keyword evidence="3" id="KW-0134">Cell wall</keyword>
<evidence type="ECO:0000313" key="16">
    <source>
        <dbReference type="Proteomes" id="UP001369815"/>
    </source>
</evidence>
<comment type="catalytic activity">
    <reaction evidence="9">
        <text>Successive hydrolysis of beta-D-glucose units from the non-reducing ends of (1-&gt;3)-beta-D-glucans, releasing alpha-glucose.</text>
        <dbReference type="EC" id="3.2.1.58"/>
    </reaction>
</comment>
<dbReference type="GO" id="GO:0071555">
    <property type="term" value="P:cell wall organization"/>
    <property type="evidence" value="ECO:0007669"/>
    <property type="project" value="TreeGrafter"/>
</dbReference>
<evidence type="ECO:0000256" key="2">
    <source>
        <dbReference type="ARBA" id="ARBA00008773"/>
    </source>
</evidence>
<evidence type="ECO:0000256" key="8">
    <source>
        <dbReference type="ARBA" id="ARBA00023295"/>
    </source>
</evidence>
<dbReference type="SUPFAM" id="SSF51445">
    <property type="entry name" value="(Trans)glycosidases"/>
    <property type="match status" value="1"/>
</dbReference>
<dbReference type="GO" id="GO:0009986">
    <property type="term" value="C:cell surface"/>
    <property type="evidence" value="ECO:0007669"/>
    <property type="project" value="TreeGrafter"/>
</dbReference>
<keyword evidence="7" id="KW-0325">Glycoprotein</keyword>
<evidence type="ECO:0000256" key="6">
    <source>
        <dbReference type="ARBA" id="ARBA00022801"/>
    </source>
</evidence>
<dbReference type="EC" id="3.2.1.58" evidence="10"/>
<dbReference type="GO" id="GO:0004338">
    <property type="term" value="F:glucan exo-1,3-beta-glucosidase activity"/>
    <property type="evidence" value="ECO:0007669"/>
    <property type="project" value="UniProtKB-EC"/>
</dbReference>
<dbReference type="GO" id="GO:0009277">
    <property type="term" value="C:fungal-type cell wall"/>
    <property type="evidence" value="ECO:0007669"/>
    <property type="project" value="TreeGrafter"/>
</dbReference>
<dbReference type="InterPro" id="IPR017853">
    <property type="entry name" value="GH"/>
</dbReference>
<organism evidence="15 16">
    <name type="scientific">Daldinia eschscholtzii</name>
    <dbReference type="NCBI Taxonomy" id="292717"/>
    <lineage>
        <taxon>Eukaryota</taxon>
        <taxon>Fungi</taxon>
        <taxon>Dikarya</taxon>
        <taxon>Ascomycota</taxon>
        <taxon>Pezizomycotina</taxon>
        <taxon>Sordariomycetes</taxon>
        <taxon>Xylariomycetidae</taxon>
        <taxon>Xylariales</taxon>
        <taxon>Hypoxylaceae</taxon>
        <taxon>Daldinia</taxon>
    </lineage>
</organism>
<gene>
    <name evidence="15" type="ORF">Daesc_006563</name>
</gene>
<proteinExistence type="inferred from homology"/>
<comment type="subcellular location">
    <subcellularLocation>
        <location evidence="1">Secreted</location>
        <location evidence="1">Cell wall</location>
    </subcellularLocation>
</comment>
<dbReference type="GO" id="GO:0005576">
    <property type="term" value="C:extracellular region"/>
    <property type="evidence" value="ECO:0007669"/>
    <property type="project" value="TreeGrafter"/>
</dbReference>
<dbReference type="PANTHER" id="PTHR16631:SF26">
    <property type="entry name" value="GLUCAN 1,3-BETA-GLUCOSIDASE"/>
    <property type="match status" value="1"/>
</dbReference>
<evidence type="ECO:0000256" key="14">
    <source>
        <dbReference type="SAM" id="SignalP"/>
    </source>
</evidence>
<evidence type="ECO:0000256" key="12">
    <source>
        <dbReference type="RuleBase" id="RU004335"/>
    </source>
</evidence>
<dbReference type="Proteomes" id="UP001369815">
    <property type="component" value="Unassembled WGS sequence"/>
</dbReference>
<feature type="chain" id="PRO_5043567894" description="glucan 1,3-beta-glucosidase" evidence="14">
    <location>
        <begin position="21"/>
        <end position="304"/>
    </location>
</feature>
<evidence type="ECO:0000256" key="9">
    <source>
        <dbReference type="ARBA" id="ARBA00036824"/>
    </source>
</evidence>
<feature type="signal peptide" evidence="14">
    <location>
        <begin position="1"/>
        <end position="20"/>
    </location>
</feature>
<dbReference type="InterPro" id="IPR050732">
    <property type="entry name" value="Beta-glucan_modifiers"/>
</dbReference>
<sequence length="304" mass="32505">MRFSTILSAAVAAGPIVASAAGQLGFALGNKKEDGTCKEASDYEADFAALTKETSAKVVRIYAASDCDVAKLILPAAKTAGFKVVLGIWPDTDESYKSDKAAVVEFAPKYKDQVYAITVGSEAMYRGNLTGPELVSKIKDVKSAVGKGFKVGTADSWNKFADGTADALAQSGSVDIMLCNAFSYWQGQVLSNATGSFYDDIFQAFGHIQEKSGSTDKIELWVGETGWPTGGDKYQNAQPGVKPASTFYSQAVCGMVDWGFNVFFFEAFDEAWKPKAIGEDGSVADETSWGAMTADRKPKYSLKC</sequence>